<sequence>MDEVDILYDILMPNVSTADTEETVCTISPPLVSSTPKRKPTWTDLEQSVLLEEVTKREKSLFGKFKGCGRGKKERETAWEDVAKAVSQVGVYVRTGKEAGKQYANLKCRAKDKISQMKRPKTGGGPKPQSPTPIERAVIDSMDGRPSLQGLDSGIDTGDVMDFESSVECNQSTSSSLSTTSSTVPAPKTPIVSHCGQSTSNKKQSLVDLQKQLLMTEMEKMEMEMEVMELKKEKLKEEIHLLKLKKEKLISEQ</sequence>
<protein>
    <recommendedName>
        <fullName evidence="1">Myb/SANT-like DNA-binding domain-containing protein</fullName>
    </recommendedName>
</protein>
<accession>K1Q5W7</accession>
<dbReference type="EMBL" id="JH817722">
    <property type="protein sequence ID" value="EKC32002.1"/>
    <property type="molecule type" value="Genomic_DNA"/>
</dbReference>
<dbReference type="GO" id="GO:0005634">
    <property type="term" value="C:nucleus"/>
    <property type="evidence" value="ECO:0007669"/>
    <property type="project" value="TreeGrafter"/>
</dbReference>
<name>K1Q5W7_MAGGI</name>
<organism evidence="2">
    <name type="scientific">Magallana gigas</name>
    <name type="common">Pacific oyster</name>
    <name type="synonym">Crassostrea gigas</name>
    <dbReference type="NCBI Taxonomy" id="29159"/>
    <lineage>
        <taxon>Eukaryota</taxon>
        <taxon>Metazoa</taxon>
        <taxon>Spiralia</taxon>
        <taxon>Lophotrochozoa</taxon>
        <taxon>Mollusca</taxon>
        <taxon>Bivalvia</taxon>
        <taxon>Autobranchia</taxon>
        <taxon>Pteriomorphia</taxon>
        <taxon>Ostreida</taxon>
        <taxon>Ostreoidea</taxon>
        <taxon>Ostreidae</taxon>
        <taxon>Magallana</taxon>
    </lineage>
</organism>
<reference evidence="2" key="1">
    <citation type="journal article" date="2012" name="Nature">
        <title>The oyster genome reveals stress adaptation and complexity of shell formation.</title>
        <authorList>
            <person name="Zhang G."/>
            <person name="Fang X."/>
            <person name="Guo X."/>
            <person name="Li L."/>
            <person name="Luo R."/>
            <person name="Xu F."/>
            <person name="Yang P."/>
            <person name="Zhang L."/>
            <person name="Wang X."/>
            <person name="Qi H."/>
            <person name="Xiong Z."/>
            <person name="Que H."/>
            <person name="Xie Y."/>
            <person name="Holland P.W."/>
            <person name="Paps J."/>
            <person name="Zhu Y."/>
            <person name="Wu F."/>
            <person name="Chen Y."/>
            <person name="Wang J."/>
            <person name="Peng C."/>
            <person name="Meng J."/>
            <person name="Yang L."/>
            <person name="Liu J."/>
            <person name="Wen B."/>
            <person name="Zhang N."/>
            <person name="Huang Z."/>
            <person name="Zhu Q."/>
            <person name="Feng Y."/>
            <person name="Mount A."/>
            <person name="Hedgecock D."/>
            <person name="Xu Z."/>
            <person name="Liu Y."/>
            <person name="Domazet-Loso T."/>
            <person name="Du Y."/>
            <person name="Sun X."/>
            <person name="Zhang S."/>
            <person name="Liu B."/>
            <person name="Cheng P."/>
            <person name="Jiang X."/>
            <person name="Li J."/>
            <person name="Fan D."/>
            <person name="Wang W."/>
            <person name="Fu W."/>
            <person name="Wang T."/>
            <person name="Wang B."/>
            <person name="Zhang J."/>
            <person name="Peng Z."/>
            <person name="Li Y."/>
            <person name="Li N."/>
            <person name="Wang J."/>
            <person name="Chen M."/>
            <person name="He Y."/>
            <person name="Tan F."/>
            <person name="Song X."/>
            <person name="Zheng Q."/>
            <person name="Huang R."/>
            <person name="Yang H."/>
            <person name="Du X."/>
            <person name="Chen L."/>
            <person name="Yang M."/>
            <person name="Gaffney P.M."/>
            <person name="Wang S."/>
            <person name="Luo L."/>
            <person name="She Z."/>
            <person name="Ming Y."/>
            <person name="Huang W."/>
            <person name="Zhang S."/>
            <person name="Huang B."/>
            <person name="Zhang Y."/>
            <person name="Qu T."/>
            <person name="Ni P."/>
            <person name="Miao G."/>
            <person name="Wang J."/>
            <person name="Wang Q."/>
            <person name="Steinberg C.E."/>
            <person name="Wang H."/>
            <person name="Li N."/>
            <person name="Qian L."/>
            <person name="Zhang G."/>
            <person name="Li Y."/>
            <person name="Yang H."/>
            <person name="Liu X."/>
            <person name="Wang J."/>
            <person name="Yin Y."/>
            <person name="Wang J."/>
        </authorList>
    </citation>
    <scope>NUCLEOTIDE SEQUENCE [LARGE SCALE GENOMIC DNA]</scope>
    <source>
        <strain evidence="2">05x7-T-G4-1.051#20</strain>
    </source>
</reference>
<feature type="domain" description="Myb/SANT-like DNA-binding" evidence="1">
    <location>
        <begin position="38"/>
        <end position="115"/>
    </location>
</feature>
<evidence type="ECO:0000259" key="1">
    <source>
        <dbReference type="Pfam" id="PF13873"/>
    </source>
</evidence>
<evidence type="ECO:0000313" key="2">
    <source>
        <dbReference type="EMBL" id="EKC32002.1"/>
    </source>
</evidence>
<proteinExistence type="predicted"/>
<gene>
    <name evidence="2" type="ORF">CGI_10011335</name>
</gene>
<dbReference type="InParanoid" id="K1Q5W7"/>
<dbReference type="InterPro" id="IPR028002">
    <property type="entry name" value="Myb_DNA-bind_5"/>
</dbReference>
<dbReference type="PANTHER" id="PTHR23098:SF16">
    <property type="entry name" value="REGULATORY PROTEIN ZESTE"/>
    <property type="match status" value="1"/>
</dbReference>
<dbReference type="Pfam" id="PF13873">
    <property type="entry name" value="Myb_DNA-bind_5"/>
    <property type="match status" value="1"/>
</dbReference>
<dbReference type="PANTHER" id="PTHR23098">
    <property type="entry name" value="AGAP001331-PA-RELATED"/>
    <property type="match status" value="1"/>
</dbReference>
<dbReference type="AlphaFoldDB" id="K1Q5W7"/>
<dbReference type="HOGENOM" id="CLU_1099413_0_0_1"/>